<comment type="caution">
    <text evidence="1">The sequence shown here is derived from an EMBL/GenBank/DDBJ whole genome shotgun (WGS) entry which is preliminary data.</text>
</comment>
<organism evidence="1 2">
    <name type="scientific">Streblomastix strix</name>
    <dbReference type="NCBI Taxonomy" id="222440"/>
    <lineage>
        <taxon>Eukaryota</taxon>
        <taxon>Metamonada</taxon>
        <taxon>Preaxostyla</taxon>
        <taxon>Oxymonadida</taxon>
        <taxon>Streblomastigidae</taxon>
        <taxon>Streblomastix</taxon>
    </lineage>
</organism>
<proteinExistence type="predicted"/>
<protein>
    <submittedName>
        <fullName evidence="1">Uncharacterized protein</fullName>
    </submittedName>
</protein>
<dbReference type="EMBL" id="SNRW01016787">
    <property type="protein sequence ID" value="KAA6369010.1"/>
    <property type="molecule type" value="Genomic_DNA"/>
</dbReference>
<dbReference type="AlphaFoldDB" id="A0A5J4UG17"/>
<reference evidence="1 2" key="1">
    <citation type="submission" date="2019-03" db="EMBL/GenBank/DDBJ databases">
        <title>Single cell metagenomics reveals metabolic interactions within the superorganism composed of flagellate Streblomastix strix and complex community of Bacteroidetes bacteria on its surface.</title>
        <authorList>
            <person name="Treitli S.C."/>
            <person name="Kolisko M."/>
            <person name="Husnik F."/>
            <person name="Keeling P."/>
            <person name="Hampl V."/>
        </authorList>
    </citation>
    <scope>NUCLEOTIDE SEQUENCE [LARGE SCALE GENOMIC DNA]</scope>
    <source>
        <strain evidence="1">ST1C</strain>
    </source>
</reference>
<gene>
    <name evidence="1" type="ORF">EZS28_035463</name>
</gene>
<evidence type="ECO:0000313" key="1">
    <source>
        <dbReference type="EMBL" id="KAA6369010.1"/>
    </source>
</evidence>
<evidence type="ECO:0000313" key="2">
    <source>
        <dbReference type="Proteomes" id="UP000324800"/>
    </source>
</evidence>
<accession>A0A5J4UG17</accession>
<name>A0A5J4UG17_9EUKA</name>
<dbReference type="Proteomes" id="UP000324800">
    <property type="component" value="Unassembled WGS sequence"/>
</dbReference>
<sequence length="102" mass="11252">MGFWSGLKNFGCQILGCIIKAVGWVTPTLNKVLDTLTAQVSIIHPTIGSAMSVDARMAGRVDGYINEQENQKFHQLLDIIKANGKVIDKVNAYKFNGRCLQQ</sequence>